<dbReference type="InterPro" id="IPR013216">
    <property type="entry name" value="Methyltransf_11"/>
</dbReference>
<dbReference type="Gene3D" id="3.40.50.150">
    <property type="entry name" value="Vaccinia Virus protein VP39"/>
    <property type="match status" value="1"/>
</dbReference>
<keyword evidence="2 5" id="KW-0489">Methyltransferase</keyword>
<feature type="domain" description="Methyltransferase type 11" evidence="4">
    <location>
        <begin position="53"/>
        <end position="141"/>
    </location>
</feature>
<dbReference type="GO" id="GO:0008757">
    <property type="term" value="F:S-adenosylmethionine-dependent methyltransferase activity"/>
    <property type="evidence" value="ECO:0007669"/>
    <property type="project" value="InterPro"/>
</dbReference>
<evidence type="ECO:0000313" key="6">
    <source>
        <dbReference type="Proteomes" id="UP000184226"/>
    </source>
</evidence>
<reference evidence="5 6" key="1">
    <citation type="submission" date="2016-11" db="EMBL/GenBank/DDBJ databases">
        <authorList>
            <person name="Jaros S."/>
            <person name="Januszkiewicz K."/>
            <person name="Wedrychowicz H."/>
        </authorList>
    </citation>
    <scope>NUCLEOTIDE SEQUENCE [LARGE SCALE GENOMIC DNA]</scope>
    <source>
        <strain evidence="5 6">CGMCC 1.10190</strain>
    </source>
</reference>
<keyword evidence="6" id="KW-1185">Reference proteome</keyword>
<dbReference type="STRING" id="658167.SAMN04488135_101330"/>
<dbReference type="PANTHER" id="PTHR44942">
    <property type="entry name" value="METHYLTRANSF_11 DOMAIN-CONTAINING PROTEIN"/>
    <property type="match status" value="1"/>
</dbReference>
<dbReference type="Pfam" id="PF08241">
    <property type="entry name" value="Methyltransf_11"/>
    <property type="match status" value="1"/>
</dbReference>
<dbReference type="SUPFAM" id="SSF53335">
    <property type="entry name" value="S-adenosyl-L-methionine-dependent methyltransferases"/>
    <property type="match status" value="1"/>
</dbReference>
<evidence type="ECO:0000313" key="5">
    <source>
        <dbReference type="EMBL" id="SHG81064.1"/>
    </source>
</evidence>
<dbReference type="RefSeq" id="WP_073101331.1">
    <property type="nucleotide sequence ID" value="NZ_FQXE01000001.1"/>
</dbReference>
<dbReference type="PANTHER" id="PTHR44942:SF4">
    <property type="entry name" value="METHYLTRANSFERASE TYPE 11 DOMAIN-CONTAINING PROTEIN"/>
    <property type="match status" value="1"/>
</dbReference>
<dbReference type="AlphaFoldDB" id="A0A1M5MUP9"/>
<dbReference type="Proteomes" id="UP000184226">
    <property type="component" value="Unassembled WGS sequence"/>
</dbReference>
<dbReference type="GO" id="GO:0032259">
    <property type="term" value="P:methylation"/>
    <property type="evidence" value="ECO:0007669"/>
    <property type="project" value="UniProtKB-KW"/>
</dbReference>
<evidence type="ECO:0000256" key="3">
    <source>
        <dbReference type="ARBA" id="ARBA00022679"/>
    </source>
</evidence>
<evidence type="ECO:0000256" key="1">
    <source>
        <dbReference type="ARBA" id="ARBA00008361"/>
    </source>
</evidence>
<accession>A0A1M5MUP9</accession>
<dbReference type="EMBL" id="FQXE01000001">
    <property type="protein sequence ID" value="SHG81064.1"/>
    <property type="molecule type" value="Genomic_DNA"/>
</dbReference>
<evidence type="ECO:0000256" key="2">
    <source>
        <dbReference type="ARBA" id="ARBA00022603"/>
    </source>
</evidence>
<proteinExistence type="inferred from homology"/>
<dbReference type="InterPro" id="IPR029063">
    <property type="entry name" value="SAM-dependent_MTases_sf"/>
</dbReference>
<organism evidence="5 6">
    <name type="scientific">Pollutimonas bauzanensis</name>
    <dbReference type="NCBI Taxonomy" id="658167"/>
    <lineage>
        <taxon>Bacteria</taxon>
        <taxon>Pseudomonadati</taxon>
        <taxon>Pseudomonadota</taxon>
        <taxon>Betaproteobacteria</taxon>
        <taxon>Burkholderiales</taxon>
        <taxon>Alcaligenaceae</taxon>
        <taxon>Pollutimonas</taxon>
    </lineage>
</organism>
<gene>
    <name evidence="5" type="ORF">SAMN04488135_101330</name>
</gene>
<dbReference type="CDD" id="cd02440">
    <property type="entry name" value="AdoMet_MTases"/>
    <property type="match status" value="1"/>
</dbReference>
<dbReference type="InterPro" id="IPR051052">
    <property type="entry name" value="Diverse_substrate_MTase"/>
</dbReference>
<evidence type="ECO:0000259" key="4">
    <source>
        <dbReference type="Pfam" id="PF08241"/>
    </source>
</evidence>
<sequence length="263" mass="28159">MPIEKTQQAIHHAAADGYTAAADTYARGRPDYPPGVADWLRDSLGLQAGKTVVDLGAGTGKFTHRLAATGARVIAIEPVAQMREKLSEALPQVQALAGTAQSMGLPDASADAVVCAQAFHWFAGAEALAEIRRVLKPGGKLGLVWNMRDARVEWVAQLDRIVNQAEGDTPRYYTGAWRSAFPFPGFGPLHEEHFSHGHTGAPEDVIINRVASTSFIAALAPRERAEIDGQVRALIAAQPALRGKPVVTVPYETAAFHTVKLAE</sequence>
<protein>
    <submittedName>
        <fullName evidence="5">Methyltransferase domain-containing protein</fullName>
    </submittedName>
</protein>
<dbReference type="OrthoDB" id="9797252at2"/>
<keyword evidence="3 5" id="KW-0808">Transferase</keyword>
<comment type="similarity">
    <text evidence="1">Belongs to the methyltransferase superfamily.</text>
</comment>
<name>A0A1M5MUP9_9BURK</name>